<dbReference type="FunFam" id="1.20.120.720:FF:000011">
    <property type="entry name" value="Myosin 2"/>
    <property type="match status" value="1"/>
</dbReference>
<dbReference type="PROSITE" id="PS51844">
    <property type="entry name" value="SH3_LIKE"/>
    <property type="match status" value="1"/>
</dbReference>
<dbReference type="Proteomes" id="UP001603857">
    <property type="component" value="Unassembled WGS sequence"/>
</dbReference>
<dbReference type="AlphaFoldDB" id="A0ABD1MW88"/>
<dbReference type="PANTHER" id="PTHR13140:SF751">
    <property type="entry name" value="MYOSIN HEAVY CHAIN"/>
    <property type="match status" value="1"/>
</dbReference>
<dbReference type="SUPFAM" id="SSF52540">
    <property type="entry name" value="P-loop containing nucleoside triphosphate hydrolases"/>
    <property type="match status" value="1"/>
</dbReference>
<reference evidence="10 11" key="1">
    <citation type="submission" date="2024-08" db="EMBL/GenBank/DDBJ databases">
        <title>Insights into the chromosomal genome structure of Flemingia macrophylla.</title>
        <authorList>
            <person name="Ding Y."/>
            <person name="Zhao Y."/>
            <person name="Bi W."/>
            <person name="Wu M."/>
            <person name="Zhao G."/>
            <person name="Gong Y."/>
            <person name="Li W."/>
            <person name="Zhang P."/>
        </authorList>
    </citation>
    <scope>NUCLEOTIDE SEQUENCE [LARGE SCALE GENOMIC DNA]</scope>
    <source>
        <strain evidence="10">DYQJB</strain>
        <tissue evidence="10">Leaf</tissue>
    </source>
</reference>
<feature type="domain" description="Myosin motor" evidence="8">
    <location>
        <begin position="177"/>
        <end position="606"/>
    </location>
</feature>
<dbReference type="InterPro" id="IPR036961">
    <property type="entry name" value="Kinesin_motor_dom_sf"/>
</dbReference>
<evidence type="ECO:0000256" key="4">
    <source>
        <dbReference type="ARBA" id="ARBA00023123"/>
    </source>
</evidence>
<feature type="domain" description="Myosin motor" evidence="8">
    <location>
        <begin position="607"/>
        <end position="804"/>
    </location>
</feature>
<keyword evidence="1 7" id="KW-0547">Nucleotide-binding</keyword>
<dbReference type="Gene3D" id="1.20.58.530">
    <property type="match status" value="1"/>
</dbReference>
<dbReference type="InterPro" id="IPR001609">
    <property type="entry name" value="Myosin_head_motor_dom-like"/>
</dbReference>
<evidence type="ECO:0000256" key="1">
    <source>
        <dbReference type="ARBA" id="ARBA00022741"/>
    </source>
</evidence>
<keyword evidence="11" id="KW-1185">Reference proteome</keyword>
<evidence type="ECO:0000256" key="3">
    <source>
        <dbReference type="ARBA" id="ARBA00022860"/>
    </source>
</evidence>
<feature type="region of interest" description="Actin-binding" evidence="7">
    <location>
        <begin position="632"/>
        <end position="654"/>
    </location>
</feature>
<keyword evidence="3" id="KW-0112">Calmodulin-binding</keyword>
<dbReference type="Pfam" id="PF00063">
    <property type="entry name" value="Myosin_head"/>
    <property type="match status" value="2"/>
</dbReference>
<dbReference type="Gene3D" id="3.40.850.10">
    <property type="entry name" value="Kinesin motor domain"/>
    <property type="match status" value="3"/>
</dbReference>
<gene>
    <name evidence="10" type="ORF">Fmac_008028</name>
</gene>
<feature type="binding site" evidence="7">
    <location>
        <begin position="262"/>
        <end position="269"/>
    </location>
    <ligand>
        <name>ATP</name>
        <dbReference type="ChEBI" id="CHEBI:30616"/>
    </ligand>
</feature>
<dbReference type="Gene3D" id="3.20.20.80">
    <property type="entry name" value="Glycosidases"/>
    <property type="match status" value="1"/>
</dbReference>
<protein>
    <recommendedName>
        <fullName evidence="12">Myosin motor domain-containing protein</fullName>
    </recommendedName>
</protein>
<dbReference type="PROSITE" id="PS51456">
    <property type="entry name" value="MYOSIN_MOTOR"/>
    <property type="match status" value="2"/>
</dbReference>
<evidence type="ECO:0000313" key="11">
    <source>
        <dbReference type="Proteomes" id="UP001603857"/>
    </source>
</evidence>
<comment type="caution">
    <text evidence="10">The sequence shown here is derived from an EMBL/GenBank/DDBJ whole genome shotgun (WGS) entry which is preliminary data.</text>
</comment>
<dbReference type="PANTHER" id="PTHR13140">
    <property type="entry name" value="MYOSIN"/>
    <property type="match status" value="1"/>
</dbReference>
<dbReference type="GO" id="GO:0003779">
    <property type="term" value="F:actin binding"/>
    <property type="evidence" value="ECO:0007669"/>
    <property type="project" value="UniProtKB-KW"/>
</dbReference>
<dbReference type="GO" id="GO:0005524">
    <property type="term" value="F:ATP binding"/>
    <property type="evidence" value="ECO:0007669"/>
    <property type="project" value="UniProtKB-UniRule"/>
</dbReference>
<dbReference type="InterPro" id="IPR027417">
    <property type="entry name" value="P-loop_NTPase"/>
</dbReference>
<evidence type="ECO:0000256" key="7">
    <source>
        <dbReference type="PROSITE-ProRule" id="PRU00782"/>
    </source>
</evidence>
<comment type="similarity">
    <text evidence="7">Belongs to the TRAFAC class myosin-kinesin ATPase superfamily. Myosin family.</text>
</comment>
<dbReference type="EMBL" id="JBGMDY010000003">
    <property type="protein sequence ID" value="KAL2340088.1"/>
    <property type="molecule type" value="Genomic_DNA"/>
</dbReference>
<dbReference type="GO" id="GO:0005516">
    <property type="term" value="F:calmodulin binding"/>
    <property type="evidence" value="ECO:0007669"/>
    <property type="project" value="UniProtKB-KW"/>
</dbReference>
<keyword evidence="5 7" id="KW-0505">Motor protein</keyword>
<dbReference type="GO" id="GO:0003774">
    <property type="term" value="F:cytoskeletal motor activity"/>
    <property type="evidence" value="ECO:0007669"/>
    <property type="project" value="UniProtKB-UniRule"/>
</dbReference>
<evidence type="ECO:0000256" key="6">
    <source>
        <dbReference type="ARBA" id="ARBA00023203"/>
    </source>
</evidence>
<evidence type="ECO:0000256" key="5">
    <source>
        <dbReference type="ARBA" id="ARBA00023175"/>
    </source>
</evidence>
<evidence type="ECO:0000259" key="9">
    <source>
        <dbReference type="PROSITE" id="PS51844"/>
    </source>
</evidence>
<keyword evidence="6 7" id="KW-0009">Actin-binding</keyword>
<keyword evidence="4 7" id="KW-0518">Myosin</keyword>
<dbReference type="SMART" id="SM00242">
    <property type="entry name" value="MYSc"/>
    <property type="match status" value="1"/>
</dbReference>
<dbReference type="GO" id="GO:0016459">
    <property type="term" value="C:myosin complex"/>
    <property type="evidence" value="ECO:0007669"/>
    <property type="project" value="UniProtKB-KW"/>
</dbReference>
<evidence type="ECO:0000313" key="10">
    <source>
        <dbReference type="EMBL" id="KAL2340088.1"/>
    </source>
</evidence>
<dbReference type="Gene3D" id="1.20.120.720">
    <property type="entry name" value="Myosin VI head, motor domain, U50 subdomain"/>
    <property type="match status" value="1"/>
</dbReference>
<evidence type="ECO:0008006" key="12">
    <source>
        <dbReference type="Google" id="ProtNLM"/>
    </source>
</evidence>
<dbReference type="PRINTS" id="PR00193">
    <property type="entry name" value="MYOSINHEAVY"/>
</dbReference>
<organism evidence="10 11">
    <name type="scientific">Flemingia macrophylla</name>
    <dbReference type="NCBI Taxonomy" id="520843"/>
    <lineage>
        <taxon>Eukaryota</taxon>
        <taxon>Viridiplantae</taxon>
        <taxon>Streptophyta</taxon>
        <taxon>Embryophyta</taxon>
        <taxon>Tracheophyta</taxon>
        <taxon>Spermatophyta</taxon>
        <taxon>Magnoliopsida</taxon>
        <taxon>eudicotyledons</taxon>
        <taxon>Gunneridae</taxon>
        <taxon>Pentapetalae</taxon>
        <taxon>rosids</taxon>
        <taxon>fabids</taxon>
        <taxon>Fabales</taxon>
        <taxon>Fabaceae</taxon>
        <taxon>Papilionoideae</taxon>
        <taxon>50 kb inversion clade</taxon>
        <taxon>NPAAA clade</taxon>
        <taxon>indigoferoid/millettioid clade</taxon>
        <taxon>Phaseoleae</taxon>
        <taxon>Flemingia</taxon>
    </lineage>
</organism>
<accession>A0ABD1MW88</accession>
<name>A0ABD1MW88_9FABA</name>
<feature type="domain" description="Myosin N-terminal SH3-like" evidence="9">
    <location>
        <begin position="122"/>
        <end position="172"/>
    </location>
</feature>
<proteinExistence type="inferred from homology"/>
<keyword evidence="2 7" id="KW-0067">ATP-binding</keyword>
<evidence type="ECO:0000259" key="8">
    <source>
        <dbReference type="PROSITE" id="PS51456"/>
    </source>
</evidence>
<comment type="caution">
    <text evidence="7">Lacks conserved residue(s) required for the propagation of feature annotation.</text>
</comment>
<sequence length="804" mass="89685">MDLLPPITGNTSAFTSIAKCLHPSAAPAGSPGVRGGPGGPTLVGVRAATCSASSLPRWEMRLVSLPFALSALQSSFPASSGNGLKYSSLFDAQMDVIFTAMSAVQYSNVLVTVSKTRWPPSETLTSFFAQPYPEVAWIDGEIQESNKDEITVVYESGSRVVSKSANIYPKDPEFPHNGVEDMTKLAYLHEPGVLQNLHTYTGNILIAVNPFQRLPHLTETSTLAKYKGAAFGEQSPHPFAIASSAYSKMINEEKSQSILVSGENGAGKTESTKMLMHYLAFWEGEQQLKDGLWSNKFWSRFGKFVEIQFDQKRRISGAAIRTYLLERSRVCRVSDPERNYHCFYMLCAGPEEDVGKYKLGNPRKFHYLNQSNCIELDGVDDSKEYIATKRAMEVVGISSDEQEAIFRIVAAVLHLGNIEFVKGGEEEPDSSQPKDENSHYHLKTAAELLMCNEKSLEDSFCKCVMVTRGDTITKSLDPTAAALSRDALTKIIYSRLFDWIVDKINNSIGQDPDSKNLIGHVFKMEQEEYSKEEIDWSYIEFVDNQDVLDLIEKIVLLILCSMFPRSTHETFAEKLYQTFKDNKGFSKPKLSRTDFTIKHYAGGDVRLFPPLPEETTKATKFSSIATQFKQQLQSLLETLNAIEPHYIRCVKPNNLLKPGIFENNNVLQQLRCGGVMEAIRISCAGYPTRKSFDEFVQRFTILEPKVLKACSQEKIQEFYSITKLNENGVDNPNMYPTIGGKHPSHPKSRVEIISNGVDDVGEETVKTTSLGAAHQLLGSKGAVEMMKRRLTLLKDKGLSRVSMA</sequence>
<evidence type="ECO:0000256" key="2">
    <source>
        <dbReference type="ARBA" id="ARBA00022840"/>
    </source>
</evidence>
<dbReference type="InterPro" id="IPR004009">
    <property type="entry name" value="SH3_Myosin"/>
</dbReference>